<keyword evidence="2" id="KW-1185">Reference proteome</keyword>
<sequence length="163" mass="19001">MSTTVKIPVHPHVHKFLLHRFSSKDVICIDVDSFLGSIFQIALERIEYKLKPRTQPANTIELKFKLPNSLCHLNLSDDAAINLGRFLYQYYKEDIASFVDGRISITKNRSEAISYYLQVNKIEDEIEHDSCEKFVSRRLRVRNSYLRNFSRDNPPKATNVPKN</sequence>
<evidence type="ECO:0000313" key="2">
    <source>
        <dbReference type="Proteomes" id="UP000245489"/>
    </source>
</evidence>
<dbReference type="OrthoDB" id="959613at2"/>
<protein>
    <submittedName>
        <fullName evidence="1">Uncharacterized protein</fullName>
    </submittedName>
</protein>
<dbReference type="RefSeq" id="WP_109742756.1">
    <property type="nucleotide sequence ID" value="NZ_QGGO01000008.1"/>
</dbReference>
<dbReference type="Proteomes" id="UP000245489">
    <property type="component" value="Unassembled WGS sequence"/>
</dbReference>
<proteinExistence type="predicted"/>
<organism evidence="1 2">
    <name type="scientific">Arcicella aurantiaca</name>
    <dbReference type="NCBI Taxonomy" id="591202"/>
    <lineage>
        <taxon>Bacteria</taxon>
        <taxon>Pseudomonadati</taxon>
        <taxon>Bacteroidota</taxon>
        <taxon>Cytophagia</taxon>
        <taxon>Cytophagales</taxon>
        <taxon>Flectobacillaceae</taxon>
        <taxon>Arcicella</taxon>
    </lineage>
</organism>
<gene>
    <name evidence="1" type="ORF">LV89_02008</name>
</gene>
<reference evidence="1 2" key="1">
    <citation type="submission" date="2018-05" db="EMBL/GenBank/DDBJ databases">
        <title>Genomic Encyclopedia of Archaeal and Bacterial Type Strains, Phase II (KMG-II): from individual species to whole genera.</title>
        <authorList>
            <person name="Goeker M."/>
        </authorList>
    </citation>
    <scope>NUCLEOTIDE SEQUENCE [LARGE SCALE GENOMIC DNA]</scope>
    <source>
        <strain evidence="1 2">DSM 22214</strain>
    </source>
</reference>
<name>A0A316E8V8_9BACT</name>
<accession>A0A316E8V8</accession>
<evidence type="ECO:0000313" key="1">
    <source>
        <dbReference type="EMBL" id="PWK27193.1"/>
    </source>
</evidence>
<comment type="caution">
    <text evidence="1">The sequence shown here is derived from an EMBL/GenBank/DDBJ whole genome shotgun (WGS) entry which is preliminary data.</text>
</comment>
<dbReference type="AlphaFoldDB" id="A0A316E8V8"/>
<dbReference type="EMBL" id="QGGO01000008">
    <property type="protein sequence ID" value="PWK27193.1"/>
    <property type="molecule type" value="Genomic_DNA"/>
</dbReference>